<gene>
    <name evidence="1" type="ORF">JAAARDRAFT_41582</name>
</gene>
<evidence type="ECO:0000313" key="2">
    <source>
        <dbReference type="Proteomes" id="UP000027265"/>
    </source>
</evidence>
<name>A0A067PIX8_9AGAM</name>
<sequence>MEIFEGYLSFRTIHSLLYKVMNEYGRGNSDSFAFWAVRAKTDKDGNEIGLKPFDKAERKAAYTMTFAYDEYAFEEEDAQVDEDDEQNSDDLMDSYMATGWMSGTSYKTYARAKRVFGRW</sequence>
<dbReference type="EMBL" id="KL197753">
    <property type="protein sequence ID" value="KDQ50942.1"/>
    <property type="molecule type" value="Genomic_DNA"/>
</dbReference>
<dbReference type="AlphaFoldDB" id="A0A067PIX8"/>
<evidence type="ECO:0000313" key="1">
    <source>
        <dbReference type="EMBL" id="KDQ50942.1"/>
    </source>
</evidence>
<dbReference type="InParanoid" id="A0A067PIX8"/>
<keyword evidence="2" id="KW-1185">Reference proteome</keyword>
<dbReference type="Proteomes" id="UP000027265">
    <property type="component" value="Unassembled WGS sequence"/>
</dbReference>
<proteinExistence type="predicted"/>
<dbReference type="OrthoDB" id="3256283at2759"/>
<accession>A0A067PIX8</accession>
<protein>
    <submittedName>
        <fullName evidence="1">Uncharacterized protein</fullName>
    </submittedName>
</protein>
<reference evidence="2" key="1">
    <citation type="journal article" date="2014" name="Proc. Natl. Acad. Sci. U.S.A.">
        <title>Extensive sampling of basidiomycete genomes demonstrates inadequacy of the white-rot/brown-rot paradigm for wood decay fungi.</title>
        <authorList>
            <person name="Riley R."/>
            <person name="Salamov A.A."/>
            <person name="Brown D.W."/>
            <person name="Nagy L.G."/>
            <person name="Floudas D."/>
            <person name="Held B.W."/>
            <person name="Levasseur A."/>
            <person name="Lombard V."/>
            <person name="Morin E."/>
            <person name="Otillar R."/>
            <person name="Lindquist E.A."/>
            <person name="Sun H."/>
            <person name="LaButti K.M."/>
            <person name="Schmutz J."/>
            <person name="Jabbour D."/>
            <person name="Luo H."/>
            <person name="Baker S.E."/>
            <person name="Pisabarro A.G."/>
            <person name="Walton J.D."/>
            <person name="Blanchette R.A."/>
            <person name="Henrissat B."/>
            <person name="Martin F."/>
            <person name="Cullen D."/>
            <person name="Hibbett D.S."/>
            <person name="Grigoriev I.V."/>
        </authorList>
    </citation>
    <scope>NUCLEOTIDE SEQUENCE [LARGE SCALE GENOMIC DNA]</scope>
    <source>
        <strain evidence="2">MUCL 33604</strain>
    </source>
</reference>
<organism evidence="1 2">
    <name type="scientific">Jaapia argillacea MUCL 33604</name>
    <dbReference type="NCBI Taxonomy" id="933084"/>
    <lineage>
        <taxon>Eukaryota</taxon>
        <taxon>Fungi</taxon>
        <taxon>Dikarya</taxon>
        <taxon>Basidiomycota</taxon>
        <taxon>Agaricomycotina</taxon>
        <taxon>Agaricomycetes</taxon>
        <taxon>Agaricomycetidae</taxon>
        <taxon>Jaapiales</taxon>
        <taxon>Jaapiaceae</taxon>
        <taxon>Jaapia</taxon>
    </lineage>
</organism>
<dbReference type="HOGENOM" id="CLU_2061835_0_0_1"/>